<evidence type="ECO:0000256" key="1">
    <source>
        <dbReference type="ARBA" id="ARBA00004418"/>
    </source>
</evidence>
<keyword evidence="5" id="KW-0813">Transport</keyword>
<evidence type="ECO:0000313" key="10">
    <source>
        <dbReference type="Proteomes" id="UP001518989"/>
    </source>
</evidence>
<dbReference type="InterPro" id="IPR006059">
    <property type="entry name" value="SBP"/>
</dbReference>
<keyword evidence="6 8" id="KW-0732">Signal</keyword>
<evidence type="ECO:0000313" key="9">
    <source>
        <dbReference type="EMBL" id="MBO1078448.1"/>
    </source>
</evidence>
<name>A0ABS3KLU7_9PROT</name>
<dbReference type="PANTHER" id="PTHR43649:SF31">
    <property type="entry name" value="SN-GLYCEROL-3-PHOSPHATE-BINDING PERIPLASMIC PROTEIN UGPB"/>
    <property type="match status" value="1"/>
</dbReference>
<accession>A0ABS3KLU7</accession>
<comment type="subunit">
    <text evidence="3">The complex is composed of two ATP-binding proteins (UgpC), two transmembrane proteins (UgpA and UgpE) and a solute-binding protein (UgpB).</text>
</comment>
<dbReference type="SUPFAM" id="SSF53850">
    <property type="entry name" value="Periplasmic binding protein-like II"/>
    <property type="match status" value="1"/>
</dbReference>
<evidence type="ECO:0000256" key="3">
    <source>
        <dbReference type="ARBA" id="ARBA00011557"/>
    </source>
</evidence>
<evidence type="ECO:0000256" key="6">
    <source>
        <dbReference type="ARBA" id="ARBA00022729"/>
    </source>
</evidence>
<dbReference type="EMBL" id="JACTNG010000002">
    <property type="protein sequence ID" value="MBO1078448.1"/>
    <property type="molecule type" value="Genomic_DNA"/>
</dbReference>
<evidence type="ECO:0000256" key="4">
    <source>
        <dbReference type="ARBA" id="ARBA00017470"/>
    </source>
</evidence>
<comment type="subcellular location">
    <subcellularLocation>
        <location evidence="1">Periplasm</location>
    </subcellularLocation>
</comment>
<sequence length="445" mass="49045">MFRRTAIAAGIALSLGATAGQAQAQRQNFTFWYGLTGQLSEAVQSVCQRFNDAQQEFSVTCTSQGDYAKALQNTIAAFRANEQPTVVQVYDAGTADMMLANVHLPARELMAQQNRAVNWSNYLSPIAAYYATSKGEMLSFPFNSSTAVMYWNRGAFKAVGFEQPPETWEGVERALRALKAQGHACPMAIDFDSWPQLEQFSAIHNVPVATRDNGYGGLDAEYIFNQGIVKRHYNNLYNWYKEGLIQLRTAQGGRDVVTSFAAGDCAVGFASIANHQTVRRTAAAGLDWTPALLPVYEGTTRTNSRVGGASLWTLKGRPAGEYRAAAAFFAFLATPESETYWSTVTGYIPVTQAGFDAMKNDGFFLRPENVGREVAMQSLLLTEPTENSRGLRLGNMTQFRAAYANEMQAAFAGSKTMDQALEAIQTEGNRLLRRFEQTYRGKQLP</sequence>
<feature type="signal peptide" evidence="8">
    <location>
        <begin position="1"/>
        <end position="24"/>
    </location>
</feature>
<protein>
    <recommendedName>
        <fullName evidence="4">sn-glycerol-3-phosphate-binding periplasmic protein UgpB</fullName>
    </recommendedName>
</protein>
<dbReference type="PANTHER" id="PTHR43649">
    <property type="entry name" value="ARABINOSE-BINDING PROTEIN-RELATED"/>
    <property type="match status" value="1"/>
</dbReference>
<reference evidence="9 10" key="1">
    <citation type="submission" date="2020-09" db="EMBL/GenBank/DDBJ databases">
        <title>Roseomonas.</title>
        <authorList>
            <person name="Zhu W."/>
        </authorList>
    </citation>
    <scope>NUCLEOTIDE SEQUENCE [LARGE SCALE GENOMIC DNA]</scope>
    <source>
        <strain evidence="9 10">573</strain>
    </source>
</reference>
<comment type="similarity">
    <text evidence="2">Belongs to the bacterial solute-binding protein 1 family.</text>
</comment>
<proteinExistence type="inferred from homology"/>
<gene>
    <name evidence="9" type="ORF">IAI61_05355</name>
</gene>
<dbReference type="Proteomes" id="UP001518989">
    <property type="component" value="Unassembled WGS sequence"/>
</dbReference>
<dbReference type="RefSeq" id="WP_207415871.1">
    <property type="nucleotide sequence ID" value="NZ_CP061178.1"/>
</dbReference>
<organism evidence="9 10">
    <name type="scientific">Roseomonas haemaphysalidis</name>
    <dbReference type="NCBI Taxonomy" id="2768162"/>
    <lineage>
        <taxon>Bacteria</taxon>
        <taxon>Pseudomonadati</taxon>
        <taxon>Pseudomonadota</taxon>
        <taxon>Alphaproteobacteria</taxon>
        <taxon>Acetobacterales</taxon>
        <taxon>Roseomonadaceae</taxon>
        <taxon>Roseomonas</taxon>
    </lineage>
</organism>
<dbReference type="Gene3D" id="3.40.190.10">
    <property type="entry name" value="Periplasmic binding protein-like II"/>
    <property type="match status" value="2"/>
</dbReference>
<feature type="chain" id="PRO_5047252189" description="sn-glycerol-3-phosphate-binding periplasmic protein UgpB" evidence="8">
    <location>
        <begin position="25"/>
        <end position="445"/>
    </location>
</feature>
<evidence type="ECO:0000256" key="7">
    <source>
        <dbReference type="ARBA" id="ARBA00034473"/>
    </source>
</evidence>
<evidence type="ECO:0000256" key="8">
    <source>
        <dbReference type="SAM" id="SignalP"/>
    </source>
</evidence>
<evidence type="ECO:0000256" key="2">
    <source>
        <dbReference type="ARBA" id="ARBA00008520"/>
    </source>
</evidence>
<evidence type="ECO:0000256" key="5">
    <source>
        <dbReference type="ARBA" id="ARBA00022448"/>
    </source>
</evidence>
<dbReference type="Pfam" id="PF13416">
    <property type="entry name" value="SBP_bac_8"/>
    <property type="match status" value="1"/>
</dbReference>
<keyword evidence="10" id="KW-1185">Reference proteome</keyword>
<comment type="caution">
    <text evidence="9">The sequence shown here is derived from an EMBL/GenBank/DDBJ whole genome shotgun (WGS) entry which is preliminary data.</text>
</comment>
<dbReference type="InterPro" id="IPR050490">
    <property type="entry name" value="Bact_solute-bd_prot1"/>
</dbReference>
<comment type="function">
    <text evidence="7">Part of the ABC transporter complex UgpBAEC involved in sn-glycerol-3-phosphate (G3P) import. Binds G3P.</text>
</comment>